<reference evidence="1" key="1">
    <citation type="submission" date="2019-12" db="EMBL/GenBank/DDBJ databases">
        <title>Novel species isolated from a subtropical stream in China.</title>
        <authorList>
            <person name="Lu H."/>
        </authorList>
    </citation>
    <scope>NUCLEOTIDE SEQUENCE [LARGE SCALE GENOMIC DNA]</scope>
    <source>
        <strain evidence="1">FT93W</strain>
    </source>
</reference>
<evidence type="ECO:0000313" key="1">
    <source>
        <dbReference type="EMBL" id="MYN45826.1"/>
    </source>
</evidence>
<evidence type="ECO:0000313" key="2">
    <source>
        <dbReference type="Proteomes" id="UP000444316"/>
    </source>
</evidence>
<organism evidence="1 2">
    <name type="scientific">Duganella fentianensis</name>
    <dbReference type="NCBI Taxonomy" id="2692177"/>
    <lineage>
        <taxon>Bacteria</taxon>
        <taxon>Pseudomonadati</taxon>
        <taxon>Pseudomonadota</taxon>
        <taxon>Betaproteobacteria</taxon>
        <taxon>Burkholderiales</taxon>
        <taxon>Oxalobacteraceae</taxon>
        <taxon>Telluria group</taxon>
        <taxon>Duganella</taxon>
    </lineage>
</organism>
<keyword evidence="2" id="KW-1185">Reference proteome</keyword>
<proteinExistence type="predicted"/>
<comment type="caution">
    <text evidence="1">The sequence shown here is derived from an EMBL/GenBank/DDBJ whole genome shotgun (WGS) entry which is preliminary data.</text>
</comment>
<dbReference type="Proteomes" id="UP000444316">
    <property type="component" value="Unassembled WGS sequence"/>
</dbReference>
<dbReference type="EMBL" id="WWCL01000002">
    <property type="protein sequence ID" value="MYN45826.1"/>
    <property type="molecule type" value="Genomic_DNA"/>
</dbReference>
<gene>
    <name evidence="1" type="ORF">GTP23_12285</name>
</gene>
<sequence>MSEGQIHAIGQGLLDCSLPKQQWTHAAHLAAALWLVVARPDIDAPIAMPGIIRAYNLACGVANTDTGGYHETITQASLRAVADYVRQQPAGSGLAALCTGLLASSVGDKHWPLKYWSSDCLFSTEARRNWVEPDLQALPF</sequence>
<name>A0A845I3L2_9BURK</name>
<dbReference type="AlphaFoldDB" id="A0A845I3L2"/>
<protein>
    <submittedName>
        <fullName evidence="1">Uncharacterized protein</fullName>
    </submittedName>
</protein>
<accession>A0A845I3L2</accession>